<dbReference type="PANTHER" id="PTHR10110">
    <property type="entry name" value="SODIUM/HYDROGEN EXCHANGER"/>
    <property type="match status" value="1"/>
</dbReference>
<keyword evidence="7 10" id="KW-0406">Ion transport</keyword>
<sequence>MSAVVVAVLLAGVVALTPLADRLRVPLPVLLTVFGLLVPLVPAVPSPRIEPDVILPLVLPPLLFAATQRATARDFRQNVRPIAFLAVGLTVVTAAVVALVAHAAGLPWGPAAVLGAVVAPPDPVAATAVARRLRLPGRLVTVLEGEGMFNDATALVMYNVAVAAVVAGEFSASGLGVDLLLAVGLGVALGLAFGVVTRAALARLHLAAPETTVTLAAPFVVYLLAEHLGGSGVLAVLALGLYLRTYGHRAITSGGWLLGRAVWRYADYIVTSLVFVFIGFELTAVLEEEQIDGATVGLAALVVVVLVAVRFVWIMPTTRFTRLWPDPTDASALGPREGVVASWAGMRGVVTVATALAVPASTAAGADFPDRHTIVFVGLVAVLATLVVQGLTLAPLVTWLRVGTEADVAAEARALRRRATDAALTALRDGSLSADVPDAARRAVTVQYEGYLAAQDALVDARAAVPDGSRDENTLDDLLRRAAEVERDLVVDARSAGDVSPEAADEVLDDIESRAVRDSD</sequence>
<feature type="compositionally biased region" description="Basic and acidic residues" evidence="11">
    <location>
        <begin position="511"/>
        <end position="520"/>
    </location>
</feature>
<evidence type="ECO:0000256" key="7">
    <source>
        <dbReference type="ARBA" id="ARBA00023065"/>
    </source>
</evidence>
<keyword evidence="14" id="KW-1185">Reference proteome</keyword>
<evidence type="ECO:0000256" key="8">
    <source>
        <dbReference type="ARBA" id="ARBA00023136"/>
    </source>
</evidence>
<evidence type="ECO:0000256" key="5">
    <source>
        <dbReference type="ARBA" id="ARBA00022989"/>
    </source>
</evidence>
<evidence type="ECO:0000313" key="14">
    <source>
        <dbReference type="Proteomes" id="UP000777774"/>
    </source>
</evidence>
<dbReference type="InterPro" id="IPR018422">
    <property type="entry name" value="Cation/H_exchanger_CPA1"/>
</dbReference>
<feature type="transmembrane region" description="Helical" evidence="10">
    <location>
        <begin position="152"/>
        <end position="172"/>
    </location>
</feature>
<dbReference type="InterPro" id="IPR004705">
    <property type="entry name" value="Cation/H_exchanger_CPA1_bac"/>
</dbReference>
<evidence type="ECO:0000256" key="1">
    <source>
        <dbReference type="ARBA" id="ARBA00004651"/>
    </source>
</evidence>
<gene>
    <name evidence="13" type="ORF">HGA02_00595</name>
</gene>
<comment type="similarity">
    <text evidence="10">Belongs to the monovalent cation:proton antiporter 1 (CPA1) transporter (TC 2.A.36) family.</text>
</comment>
<keyword evidence="2 10" id="KW-0813">Transport</keyword>
<name>A0ABX1JWA2_9CELL</name>
<keyword evidence="8 10" id="KW-0472">Membrane</keyword>
<feature type="transmembrane region" description="Helical" evidence="10">
    <location>
        <begin position="265"/>
        <end position="285"/>
    </location>
</feature>
<comment type="subcellular location">
    <subcellularLocation>
        <location evidence="1 10">Cell membrane</location>
        <topology evidence="1 10">Multi-pass membrane protein</topology>
    </subcellularLocation>
</comment>
<dbReference type="EMBL" id="JAAXOY010000002">
    <property type="protein sequence ID" value="NKY38070.1"/>
    <property type="molecule type" value="Genomic_DNA"/>
</dbReference>
<proteinExistence type="inferred from homology"/>
<feature type="transmembrane region" description="Helical" evidence="10">
    <location>
        <begin position="25"/>
        <end position="44"/>
    </location>
</feature>
<evidence type="ECO:0000256" key="10">
    <source>
        <dbReference type="RuleBase" id="RU366002"/>
    </source>
</evidence>
<accession>A0ABX1JWA2</accession>
<protein>
    <submittedName>
        <fullName evidence="13">Na+/H+ antiporter</fullName>
    </submittedName>
</protein>
<keyword evidence="3 10" id="KW-1003">Cell membrane</keyword>
<comment type="function">
    <text evidence="10">Na(+)/H(+) antiporter that extrudes sodium in exchange for external protons.</text>
</comment>
<dbReference type="Gene3D" id="6.10.140.1330">
    <property type="match status" value="1"/>
</dbReference>
<evidence type="ECO:0000313" key="13">
    <source>
        <dbReference type="EMBL" id="NKY38070.1"/>
    </source>
</evidence>
<evidence type="ECO:0000256" key="2">
    <source>
        <dbReference type="ARBA" id="ARBA00022448"/>
    </source>
</evidence>
<comment type="caution">
    <text evidence="13">The sequence shown here is derived from an EMBL/GenBank/DDBJ whole genome shotgun (WGS) entry which is preliminary data.</text>
</comment>
<dbReference type="InterPro" id="IPR006153">
    <property type="entry name" value="Cation/H_exchanger_TM"/>
</dbReference>
<reference evidence="13 14" key="1">
    <citation type="submission" date="2020-04" db="EMBL/GenBank/DDBJ databases">
        <title>MicrobeNet Type strains.</title>
        <authorList>
            <person name="Nicholson A.C."/>
        </authorList>
    </citation>
    <scope>NUCLEOTIDE SEQUENCE [LARGE SCALE GENOMIC DNA]</scope>
    <source>
        <strain evidence="13 14">ATCC BAA-787</strain>
    </source>
</reference>
<keyword evidence="6 10" id="KW-0915">Sodium</keyword>
<keyword evidence="5 10" id="KW-1133">Transmembrane helix</keyword>
<feature type="transmembrane region" description="Helical" evidence="10">
    <location>
        <begin position="82"/>
        <end position="104"/>
    </location>
</feature>
<comment type="caution">
    <text evidence="10">Lacks conserved residue(s) required for the propagation of feature annotation.</text>
</comment>
<feature type="transmembrane region" description="Helical" evidence="10">
    <location>
        <begin position="179"/>
        <end position="201"/>
    </location>
</feature>
<evidence type="ECO:0000256" key="9">
    <source>
        <dbReference type="ARBA" id="ARBA00023201"/>
    </source>
</evidence>
<keyword evidence="10" id="KW-0050">Antiport</keyword>
<feature type="region of interest" description="Disordered" evidence="11">
    <location>
        <begin position="493"/>
        <end position="520"/>
    </location>
</feature>
<evidence type="ECO:0000256" key="4">
    <source>
        <dbReference type="ARBA" id="ARBA00022692"/>
    </source>
</evidence>
<feature type="domain" description="Cation/H+ exchanger transmembrane" evidence="12">
    <location>
        <begin position="14"/>
        <end position="399"/>
    </location>
</feature>
<feature type="transmembrane region" description="Helical" evidence="10">
    <location>
        <begin position="291"/>
        <end position="313"/>
    </location>
</feature>
<evidence type="ECO:0000259" key="12">
    <source>
        <dbReference type="Pfam" id="PF00999"/>
    </source>
</evidence>
<organism evidence="13 14">
    <name type="scientific">Cellulomonas septica</name>
    <dbReference type="NCBI Taxonomy" id="285080"/>
    <lineage>
        <taxon>Bacteria</taxon>
        <taxon>Bacillati</taxon>
        <taxon>Actinomycetota</taxon>
        <taxon>Actinomycetes</taxon>
        <taxon>Micrococcales</taxon>
        <taxon>Cellulomonadaceae</taxon>
        <taxon>Cellulomonas</taxon>
    </lineage>
</organism>
<dbReference type="Pfam" id="PF00999">
    <property type="entry name" value="Na_H_Exchanger"/>
    <property type="match status" value="1"/>
</dbReference>
<feature type="transmembrane region" description="Helical" evidence="10">
    <location>
        <begin position="374"/>
        <end position="400"/>
    </location>
</feature>
<dbReference type="PANTHER" id="PTHR10110:SF86">
    <property type="entry name" value="SODIUM_HYDROGEN EXCHANGER 7"/>
    <property type="match status" value="1"/>
</dbReference>
<evidence type="ECO:0000256" key="11">
    <source>
        <dbReference type="SAM" id="MobiDB-lite"/>
    </source>
</evidence>
<dbReference type="NCBIfam" id="TIGR00831">
    <property type="entry name" value="a_cpa1"/>
    <property type="match status" value="1"/>
</dbReference>
<evidence type="ECO:0000256" key="6">
    <source>
        <dbReference type="ARBA" id="ARBA00023053"/>
    </source>
</evidence>
<dbReference type="Proteomes" id="UP000777774">
    <property type="component" value="Unassembled WGS sequence"/>
</dbReference>
<keyword evidence="4 10" id="KW-0812">Transmembrane</keyword>
<keyword evidence="9 10" id="KW-0739">Sodium transport</keyword>
<dbReference type="RefSeq" id="WP_168676424.1">
    <property type="nucleotide sequence ID" value="NZ_JAAXOY010000002.1"/>
</dbReference>
<evidence type="ECO:0000256" key="3">
    <source>
        <dbReference type="ARBA" id="ARBA00022475"/>
    </source>
</evidence>
<feature type="transmembrane region" description="Helical" evidence="10">
    <location>
        <begin position="221"/>
        <end position="244"/>
    </location>
</feature>